<organism evidence="2 3">
    <name type="scientific">Candidatus Protochlamydia naegleriophila</name>
    <dbReference type="NCBI Taxonomy" id="389348"/>
    <lineage>
        <taxon>Bacteria</taxon>
        <taxon>Pseudomonadati</taxon>
        <taxon>Chlamydiota</taxon>
        <taxon>Chlamydiia</taxon>
        <taxon>Parachlamydiales</taxon>
        <taxon>Parachlamydiaceae</taxon>
        <taxon>Candidatus Protochlamydia</taxon>
    </lineage>
</organism>
<dbReference type="InParanoid" id="A0A0U5K3G1"/>
<sequence length="580" mass="66673">MNSFNKKINGYMNFNLSSPASQDLPLHYALGRELLYQKLKEVPIAVLQAFEDFQTALRQAQDKLWKLQQLGDYECADVSLYDLEKHKFTLMSPAFVTVFSTYYKSTEKQSKTYLNDFLTHRLIPKLASRVIGEESSEEVQNLQTFLHYKLNKENPLREPQKGYDHLNENCSRLVNKVQERSMRSSSERQEHKAFKKSLEGQLAIKKNELARLKERNANLTESFNGIDLDLIQLKLLDEKKTPAFTLSTRESKENLNELLVFLRKESMPFEELKEIVNRGVANRRCLEKVLNAWNNLEENQEDFWSWKNPKSVFQAFKDALCMLLKDIELYCVEVEELENSIDCLTRQIEEKHLQSHLEVNGETEAKDEEDEDSGIGFVMDNGLFEGLSIFQQNSEQVSEIEDGKTDGGESPTLVTPYADFFEELPALRVEEPVSLMSLEEEKSEACANREEQSMNGTNYERIREAGQAETSVHVLAQFPDFDLTALASETPWIDPLYTLDRVDDALMPTNEVAALAKSSDSEDGVSASASIGRGVELNAEAIPTLKFRLINAFNRFKSYAQKTAFEFWNRMTAFWRHLSR</sequence>
<proteinExistence type="predicted"/>
<evidence type="ECO:0000256" key="1">
    <source>
        <dbReference type="SAM" id="Coils"/>
    </source>
</evidence>
<dbReference type="KEGG" id="pnl:PNK_1031"/>
<feature type="coiled-coil region" evidence="1">
    <location>
        <begin position="327"/>
        <end position="354"/>
    </location>
</feature>
<feature type="coiled-coil region" evidence="1">
    <location>
        <begin position="195"/>
        <end position="222"/>
    </location>
</feature>
<dbReference type="PATRIC" id="fig|389348.3.peg.1137"/>
<evidence type="ECO:0000313" key="3">
    <source>
        <dbReference type="Proteomes" id="UP000069902"/>
    </source>
</evidence>
<evidence type="ECO:0000313" key="2">
    <source>
        <dbReference type="EMBL" id="CUI16651.1"/>
    </source>
</evidence>
<keyword evidence="3" id="KW-1185">Reference proteome</keyword>
<dbReference type="AlphaFoldDB" id="A0A0U5K3G1"/>
<name>A0A0U5K3G1_9BACT</name>
<gene>
    <name evidence="2" type="ORF">PNK_1031</name>
</gene>
<dbReference type="Proteomes" id="UP000069902">
    <property type="component" value="Chromosome cPNK"/>
</dbReference>
<keyword evidence="1" id="KW-0175">Coiled coil</keyword>
<dbReference type="EMBL" id="LN879502">
    <property type="protein sequence ID" value="CUI16651.1"/>
    <property type="molecule type" value="Genomic_DNA"/>
</dbReference>
<reference evidence="3" key="1">
    <citation type="submission" date="2015-09" db="EMBL/GenBank/DDBJ databases">
        <authorList>
            <person name="Bertelli C."/>
        </authorList>
    </citation>
    <scope>NUCLEOTIDE SEQUENCE [LARGE SCALE GENOMIC DNA]</scope>
    <source>
        <strain evidence="3">KNic</strain>
    </source>
</reference>
<accession>A0A0U5K3G1</accession>
<protein>
    <submittedName>
        <fullName evidence="2">Uncharacterized protein</fullName>
    </submittedName>
</protein>